<protein>
    <submittedName>
        <fullName evidence="6">Polysaccharide deacetylase family protein</fullName>
    </submittedName>
</protein>
<dbReference type="EMBL" id="JBDJNQ010000010">
    <property type="protein sequence ID" value="MEN5379563.1"/>
    <property type="molecule type" value="Genomic_DNA"/>
</dbReference>
<proteinExistence type="predicted"/>
<comment type="cofactor">
    <cofactor evidence="1">
        <name>Mg(2+)</name>
        <dbReference type="ChEBI" id="CHEBI:18420"/>
    </cofactor>
</comment>
<organism evidence="6 7">
    <name type="scientific">Sphingobacterium kitahiroshimense</name>
    <dbReference type="NCBI Taxonomy" id="470446"/>
    <lineage>
        <taxon>Bacteria</taxon>
        <taxon>Pseudomonadati</taxon>
        <taxon>Bacteroidota</taxon>
        <taxon>Sphingobacteriia</taxon>
        <taxon>Sphingobacteriales</taxon>
        <taxon>Sphingobacteriaceae</taxon>
        <taxon>Sphingobacterium</taxon>
    </lineage>
</organism>
<keyword evidence="7" id="KW-1185">Reference proteome</keyword>
<evidence type="ECO:0000256" key="5">
    <source>
        <dbReference type="ARBA" id="ARBA00023277"/>
    </source>
</evidence>
<dbReference type="CDD" id="cd10802">
    <property type="entry name" value="YdjC_TTHB029_like"/>
    <property type="match status" value="1"/>
</dbReference>
<evidence type="ECO:0000313" key="6">
    <source>
        <dbReference type="EMBL" id="MEN5379563.1"/>
    </source>
</evidence>
<reference evidence="6 7" key="1">
    <citation type="submission" date="2024-04" db="EMBL/GenBank/DDBJ databases">
        <title>WGS of bacteria from Torrens River.</title>
        <authorList>
            <person name="Wyrsch E.R."/>
            <person name="Drigo B."/>
        </authorList>
    </citation>
    <scope>NUCLEOTIDE SEQUENCE [LARGE SCALE GENOMIC DNA]</scope>
    <source>
        <strain evidence="6 7">TWI391</strain>
    </source>
</reference>
<name>A0ABV0BZZ6_9SPHI</name>
<dbReference type="Proteomes" id="UP001409291">
    <property type="component" value="Unassembled WGS sequence"/>
</dbReference>
<keyword evidence="4" id="KW-0460">Magnesium</keyword>
<dbReference type="InterPro" id="IPR006879">
    <property type="entry name" value="YdjC-like"/>
</dbReference>
<dbReference type="SUPFAM" id="SSF88713">
    <property type="entry name" value="Glycoside hydrolase/deacetylase"/>
    <property type="match status" value="1"/>
</dbReference>
<dbReference type="PANTHER" id="PTHR31609">
    <property type="entry name" value="YDJC DEACETYLASE FAMILY MEMBER"/>
    <property type="match status" value="1"/>
</dbReference>
<evidence type="ECO:0000313" key="7">
    <source>
        <dbReference type="Proteomes" id="UP001409291"/>
    </source>
</evidence>
<evidence type="ECO:0000256" key="3">
    <source>
        <dbReference type="ARBA" id="ARBA00022801"/>
    </source>
</evidence>
<dbReference type="Pfam" id="PF04794">
    <property type="entry name" value="YdjC"/>
    <property type="match status" value="1"/>
</dbReference>
<dbReference type="RefSeq" id="WP_346582377.1">
    <property type="nucleotide sequence ID" value="NZ_JBDJNQ010000010.1"/>
</dbReference>
<evidence type="ECO:0000256" key="2">
    <source>
        <dbReference type="ARBA" id="ARBA00022723"/>
    </source>
</evidence>
<keyword evidence="3" id="KW-0378">Hydrolase</keyword>
<dbReference type="Gene3D" id="3.20.20.370">
    <property type="entry name" value="Glycoside hydrolase/deacetylase"/>
    <property type="match status" value="1"/>
</dbReference>
<gene>
    <name evidence="6" type="ORF">ABE541_20010</name>
</gene>
<keyword evidence="5" id="KW-0119">Carbohydrate metabolism</keyword>
<dbReference type="InterPro" id="IPR011330">
    <property type="entry name" value="Glyco_hydro/deAcase_b/a-brl"/>
</dbReference>
<dbReference type="PANTHER" id="PTHR31609:SF1">
    <property type="entry name" value="CARBOHYDRATE DEACETYLASE"/>
    <property type="match status" value="1"/>
</dbReference>
<sequence length="286" mass="33029">MNLAQKLGYPEDSKLLMIHADDAGLCHSENRATIQALQYGIVNSYSIMVPCPWFYEMAKFAKENPQYDNGIHLTLTCEWENYRFAPVLPIEQVPSLVDENGYFYKNRSSLFNMAKPEEVEKELRAQIEKALRFGLKPTHIDSHMCSVGVSAQFLEIYINLGKQYNLPVFLNKEFTASVCLTDEEYNFDAVLLADALHIGNYNAFEQNKLKSYYESALDNVVPGFNVLLIHPAFDDNEMKGITINHPNFGSHWRQIDFDYFTSEACRLKIEENKIQLITWDQIRNSR</sequence>
<comment type="caution">
    <text evidence="6">The sequence shown here is derived from an EMBL/GenBank/DDBJ whole genome shotgun (WGS) entry which is preliminary data.</text>
</comment>
<keyword evidence="2" id="KW-0479">Metal-binding</keyword>
<evidence type="ECO:0000256" key="1">
    <source>
        <dbReference type="ARBA" id="ARBA00001946"/>
    </source>
</evidence>
<evidence type="ECO:0000256" key="4">
    <source>
        <dbReference type="ARBA" id="ARBA00022842"/>
    </source>
</evidence>
<accession>A0ABV0BZZ6</accession>